<dbReference type="EMBL" id="AMEP01000067">
    <property type="protein sequence ID" value="EKY01582.1"/>
    <property type="molecule type" value="Genomic_DNA"/>
</dbReference>
<dbReference type="Proteomes" id="UP000010433">
    <property type="component" value="Unassembled WGS sequence"/>
</dbReference>
<dbReference type="InterPro" id="IPR025381">
    <property type="entry name" value="DUF4296"/>
</dbReference>
<proteinExistence type="predicted"/>
<evidence type="ECO:0000313" key="3">
    <source>
        <dbReference type="EMBL" id="EKY01582.1"/>
    </source>
</evidence>
<gene>
    <name evidence="3" type="ORF">HMPREF9151_01006</name>
</gene>
<name>L1NEE7_9BACT</name>
<sequence>MKSASLLLLCLLLSVIVGCKPDVPSKYLQPDELENILYDYHVADAMAAGVSVADGEQAYAYRLAVLKKYGVTQAEFDSSMIFYTRNTALLRGVYEKISSRLEADEMALGGSGGGQYANLSATGDTAEIWTDDRSMVLTNKIPYNLYSYELRADTAFHKGDRFVLDFDTQFLFQDGIRDAVVVLAITLGNDSVVSQTQHVSSSMHYSMQVADTELLGIKAVRGYFLLNNETAFGGSLTTLRLLPIYNIHLIRMQRKSGDVKPAFPVPADSLHIDSTRNLPQPVEVQSVETSV</sequence>
<keyword evidence="4" id="KW-1185">Reference proteome</keyword>
<reference evidence="3 4" key="1">
    <citation type="submission" date="2012-05" db="EMBL/GenBank/DDBJ databases">
        <authorList>
            <person name="Weinstock G."/>
            <person name="Sodergren E."/>
            <person name="Lobos E.A."/>
            <person name="Fulton L."/>
            <person name="Fulton R."/>
            <person name="Courtney L."/>
            <person name="Fronick C."/>
            <person name="O'Laughlin M."/>
            <person name="Godfrey J."/>
            <person name="Wilson R.M."/>
            <person name="Miner T."/>
            <person name="Farmer C."/>
            <person name="Delehaunty K."/>
            <person name="Cordes M."/>
            <person name="Minx P."/>
            <person name="Tomlinson C."/>
            <person name="Chen J."/>
            <person name="Wollam A."/>
            <person name="Pepin K.H."/>
            <person name="Bhonagiri V."/>
            <person name="Zhang X."/>
            <person name="Suruliraj S."/>
            <person name="Warren W."/>
            <person name="Mitreva M."/>
            <person name="Mardis E.R."/>
            <person name="Wilson R.K."/>
        </authorList>
    </citation>
    <scope>NUCLEOTIDE SEQUENCE [LARGE SCALE GENOMIC DNA]</scope>
    <source>
        <strain evidence="3 4">F0055</strain>
    </source>
</reference>
<dbReference type="PATRIC" id="fig|1127699.3.peg.931"/>
<dbReference type="PROSITE" id="PS51257">
    <property type="entry name" value="PROKAR_LIPOPROTEIN"/>
    <property type="match status" value="1"/>
</dbReference>
<dbReference type="STRING" id="1127699.HMPREF9151_01006"/>
<dbReference type="RefSeq" id="WP_009162220.1">
    <property type="nucleotide sequence ID" value="NZ_KB290986.1"/>
</dbReference>
<dbReference type="OrthoDB" id="678784at2"/>
<dbReference type="AlphaFoldDB" id="L1NEE7"/>
<evidence type="ECO:0000313" key="4">
    <source>
        <dbReference type="Proteomes" id="UP000010433"/>
    </source>
</evidence>
<comment type="caution">
    <text evidence="3">The sequence shown here is derived from an EMBL/GenBank/DDBJ whole genome shotgun (WGS) entry which is preliminary data.</text>
</comment>
<dbReference type="HOGENOM" id="CLU_065523_0_0_10"/>
<evidence type="ECO:0000259" key="2">
    <source>
        <dbReference type="Pfam" id="PF14129"/>
    </source>
</evidence>
<feature type="signal peptide" evidence="1">
    <location>
        <begin position="1"/>
        <end position="19"/>
    </location>
</feature>
<organism evidence="3 4">
    <name type="scientific">Hoylesella saccharolytica F0055</name>
    <dbReference type="NCBI Taxonomy" id="1127699"/>
    <lineage>
        <taxon>Bacteria</taxon>
        <taxon>Pseudomonadati</taxon>
        <taxon>Bacteroidota</taxon>
        <taxon>Bacteroidia</taxon>
        <taxon>Bacteroidales</taxon>
        <taxon>Prevotellaceae</taxon>
        <taxon>Hoylesella</taxon>
    </lineage>
</organism>
<accession>L1NEE7</accession>
<evidence type="ECO:0000256" key="1">
    <source>
        <dbReference type="SAM" id="SignalP"/>
    </source>
</evidence>
<protein>
    <recommendedName>
        <fullName evidence="2">DUF4296 domain-containing protein</fullName>
    </recommendedName>
</protein>
<feature type="chain" id="PRO_5003955061" description="DUF4296 domain-containing protein" evidence="1">
    <location>
        <begin position="20"/>
        <end position="291"/>
    </location>
</feature>
<keyword evidence="1" id="KW-0732">Signal</keyword>
<feature type="domain" description="DUF4296" evidence="2">
    <location>
        <begin position="24"/>
        <end position="105"/>
    </location>
</feature>
<dbReference type="Pfam" id="PF14129">
    <property type="entry name" value="DUF4296"/>
    <property type="match status" value="1"/>
</dbReference>